<comment type="caution">
    <text evidence="2">The sequence shown here is derived from an EMBL/GenBank/DDBJ whole genome shotgun (WGS) entry which is preliminary data.</text>
</comment>
<sequence>MEEQQVRLNRWLNETGLHEDLTGQTIIGDSYSNHMYLAYKTRVFDGALIGIVDPCFGSRNTVDIRVPPGAKNYLIAISSPLKGDSGDAESCGVGSVILEEPGRPVSGHEPSEPDDQGNPGEDKQKTYETTQEFIVVSPNSDDQYAIKITGTGLKEAISRSSFLTLDQDLIVSSILVGEQVFKARLGQTQQARSAENNFNFILTEIEELSFAEVVDAYRAVYNPDNQQVMIPLVTVISTGVGYSVVLQYHVADDENTQAWFEVLSAVEIK</sequence>
<evidence type="ECO:0000313" key="3">
    <source>
        <dbReference type="Proteomes" id="UP000537890"/>
    </source>
</evidence>
<dbReference type="AlphaFoldDB" id="A0A7Z0SDC0"/>
<protein>
    <submittedName>
        <fullName evidence="2">Uncharacterized protein</fullName>
    </submittedName>
</protein>
<dbReference type="EMBL" id="JACCHS010000021">
    <property type="protein sequence ID" value="NYT46629.1"/>
    <property type="molecule type" value="Genomic_DNA"/>
</dbReference>
<reference evidence="2 3" key="1">
    <citation type="submission" date="2020-05" db="EMBL/GenBank/DDBJ databases">
        <title>Horizontal transmission and recombination maintain forever young bacterial symbiont genomes.</title>
        <authorList>
            <person name="Russell S.L."/>
            <person name="Pepper-Tunick E."/>
            <person name="Svedberg J."/>
            <person name="Byrne A."/>
            <person name="Ruelas Castillo J."/>
            <person name="Vollmers C."/>
            <person name="Beinart R.A."/>
            <person name="Corbett-Detig R."/>
        </authorList>
    </citation>
    <scope>NUCLEOTIDE SEQUENCE [LARGE SCALE GENOMIC DNA]</scope>
    <source>
        <strain evidence="2">4727-3</strain>
    </source>
</reference>
<dbReference type="Proteomes" id="UP000537890">
    <property type="component" value="Unassembled WGS sequence"/>
</dbReference>
<evidence type="ECO:0000256" key="1">
    <source>
        <dbReference type="SAM" id="MobiDB-lite"/>
    </source>
</evidence>
<feature type="region of interest" description="Disordered" evidence="1">
    <location>
        <begin position="98"/>
        <end position="124"/>
    </location>
</feature>
<organism evidence="2 3">
    <name type="scientific">Candidatus Methanofishera endochildressiae</name>
    <dbReference type="NCBI Taxonomy" id="2738884"/>
    <lineage>
        <taxon>Bacteria</taxon>
        <taxon>Pseudomonadati</taxon>
        <taxon>Pseudomonadota</taxon>
        <taxon>Gammaproteobacteria</taxon>
        <taxon>Candidatus Methanofishera</taxon>
    </lineage>
</organism>
<gene>
    <name evidence="2" type="ORF">H0A75_02085</name>
</gene>
<name>A0A7Z0SDC0_9GAMM</name>
<accession>A0A7Z0SDC0</accession>
<proteinExistence type="predicted"/>
<evidence type="ECO:0000313" key="2">
    <source>
        <dbReference type="EMBL" id="NYT46629.1"/>
    </source>
</evidence>